<dbReference type="PANTHER" id="PTHR28062">
    <property type="entry name" value="K+-H+ EXCHANGE-LIKE PROTEIN"/>
    <property type="match status" value="1"/>
</dbReference>
<evidence type="ECO:0000256" key="1">
    <source>
        <dbReference type="SAM" id="Phobius"/>
    </source>
</evidence>
<dbReference type="VEuPathDB" id="FungiDB:CJJ09_001587"/>
<dbReference type="EMBL" id="PEKT03000001">
    <property type="protein sequence ID" value="KAK8442047.1"/>
    <property type="molecule type" value="Genomic_DNA"/>
</dbReference>
<dbReference type="EMBL" id="PEKT02000004">
    <property type="protein sequence ID" value="PIS55789.1"/>
    <property type="molecule type" value="Genomic_DNA"/>
</dbReference>
<keyword evidence="1" id="KW-1133">Transmembrane helix</keyword>
<reference evidence="3 4" key="1">
    <citation type="journal article" date="2017" name="Clin. Infect. Dis.">
        <title>Simultaneous emergence of multidrug-resistant Candida auris on 3 continents confirmed by whole-genome sequencing and epidemiological analyses.</title>
        <authorList>
            <person name="Lockhart S.R."/>
            <person name="Etienne K.A."/>
            <person name="Vallabhaneni S."/>
            <person name="Farooqi J."/>
            <person name="Chowdhary A."/>
            <person name="Govender N.P."/>
            <person name="Colombo A.L."/>
            <person name="Calvo B."/>
            <person name="Cuomo C.A."/>
            <person name="Desjardins C.A."/>
            <person name="Berkow E.L."/>
            <person name="Castanheira M."/>
            <person name="Magobo R.E."/>
            <person name="Jabeen K."/>
            <person name="Asghar R.J."/>
            <person name="Meis J.F."/>
            <person name="Jackson B."/>
            <person name="Chiller T."/>
            <person name="Litvintseva A.P."/>
        </authorList>
    </citation>
    <scope>NUCLEOTIDE SEQUENCE [LARGE SCALE GENOMIC DNA]</scope>
    <source>
        <strain evidence="3 4">B8441</strain>
    </source>
</reference>
<reference evidence="2 4" key="3">
    <citation type="journal article" date="2018" name="Nat. Commun.">
        <title>Genomic insights into multidrug-resistance, mating and virulence in Candida auris and related emerging species.</title>
        <authorList>
            <person name="Munoz J.F."/>
            <person name="Gade L."/>
            <person name="Chow N.A."/>
            <person name="Loparev V.N."/>
            <person name="Juieng P."/>
            <person name="Berkow E.L."/>
            <person name="Farrer R.A."/>
            <person name="Litvintseva A.P."/>
            <person name="Cuomo C.A."/>
        </authorList>
    </citation>
    <scope>GENOME REANNOTATION</scope>
    <source>
        <strain evidence="2 4">B8441</strain>
    </source>
</reference>
<comment type="caution">
    <text evidence="3">The sequence shown here is derived from an EMBL/GenBank/DDBJ whole genome shotgun (WGS) entry which is preliminary data.</text>
</comment>
<proteinExistence type="predicted"/>
<dbReference type="GO" id="GO:0005743">
    <property type="term" value="C:mitochondrial inner membrane"/>
    <property type="evidence" value="ECO:0007669"/>
    <property type="project" value="TreeGrafter"/>
</dbReference>
<evidence type="ECO:0000313" key="2">
    <source>
        <dbReference type="EMBL" id="KAK8442047.1"/>
    </source>
</evidence>
<accession>A0A2H0ZRW9</accession>
<dbReference type="VEuPathDB" id="FungiDB:CJI97_002556"/>
<dbReference type="VEuPathDB" id="FungiDB:CJI96_0000353"/>
<name>A0A2H0ZRW9_CANAR</name>
<protein>
    <submittedName>
        <fullName evidence="3">Uncharacterized protein</fullName>
    </submittedName>
</protein>
<dbReference type="GO" id="GO:1902600">
    <property type="term" value="P:proton transmembrane transport"/>
    <property type="evidence" value="ECO:0007669"/>
    <property type="project" value="TreeGrafter"/>
</dbReference>
<dbReference type="AlphaFoldDB" id="A0A2H0ZRW9"/>
<dbReference type="Proteomes" id="UP000230249">
    <property type="component" value="Unassembled WGS sequence"/>
</dbReference>
<dbReference type="InterPro" id="IPR018786">
    <property type="entry name" value="Mit_KHE1"/>
</dbReference>
<gene>
    <name evidence="3" type="ORF">B9J08_001895</name>
    <name evidence="2" type="ORF">B9J08_00365</name>
</gene>
<dbReference type="GO" id="GO:0006813">
    <property type="term" value="P:potassium ion transport"/>
    <property type="evidence" value="ECO:0007669"/>
    <property type="project" value="TreeGrafter"/>
</dbReference>
<evidence type="ECO:0000313" key="3">
    <source>
        <dbReference type="EMBL" id="PIS55789.1"/>
    </source>
</evidence>
<keyword evidence="1" id="KW-0472">Membrane</keyword>
<dbReference type="Pfam" id="PF10173">
    <property type="entry name" value="Mit_KHE1"/>
    <property type="match status" value="1"/>
</dbReference>
<dbReference type="VEuPathDB" id="FungiDB:B9J08_001895"/>
<keyword evidence="1" id="KW-0812">Transmembrane</keyword>
<dbReference type="PANTHER" id="PTHR28062:SF1">
    <property type="entry name" value="TRANSMEMBRANE PROTEIN"/>
    <property type="match status" value="1"/>
</dbReference>
<accession>A0A5Q7YAD9</accession>
<organism evidence="3">
    <name type="scientific">Candidozyma auris</name>
    <name type="common">Yeast</name>
    <name type="synonym">Candida auris</name>
    <dbReference type="NCBI Taxonomy" id="498019"/>
    <lineage>
        <taxon>Eukaryota</taxon>
        <taxon>Fungi</taxon>
        <taxon>Dikarya</taxon>
        <taxon>Ascomycota</taxon>
        <taxon>Saccharomycotina</taxon>
        <taxon>Pichiomycetes</taxon>
        <taxon>Metschnikowiaceae</taxon>
        <taxon>Candidozyma</taxon>
    </lineage>
</organism>
<keyword evidence="4" id="KW-1185">Reference proteome</keyword>
<evidence type="ECO:0000313" key="4">
    <source>
        <dbReference type="Proteomes" id="UP000230249"/>
    </source>
</evidence>
<reference evidence="3" key="2">
    <citation type="submission" date="2017-11" db="EMBL/GenBank/DDBJ databases">
        <title>Candida auris genome assembly and annotation.</title>
        <authorList>
            <person name="Munoz J.F."/>
            <person name="Gade L.G."/>
            <person name="Chow N.A."/>
            <person name="Litvintseva A.P."/>
            <person name="Loparev V.N."/>
            <person name="Cuomo C.A."/>
        </authorList>
    </citation>
    <scope>NUCLEOTIDE SEQUENCE</scope>
    <source>
        <strain evidence="3">B8441</strain>
    </source>
</reference>
<reference evidence="2" key="4">
    <citation type="submission" date="2024-03" db="EMBL/GenBank/DDBJ databases">
        <title>Improved genome assembly of Candida auris strain B8441 and annotation of B11205.</title>
        <authorList>
            <person name="Cauldron N.C."/>
            <person name="Shea T."/>
            <person name="Cuomo C.A."/>
        </authorList>
    </citation>
    <scope>NUCLEOTIDE SEQUENCE</scope>
    <source>
        <strain evidence="2">B8441</strain>
    </source>
</reference>
<feature type="transmembrane region" description="Helical" evidence="1">
    <location>
        <begin position="242"/>
        <end position="262"/>
    </location>
</feature>
<dbReference type="VEuPathDB" id="FungiDB:CJJ07_003204"/>
<sequence>MLVFKARETATQSFLNHGLRSYNASRTVIVSLRTGSYPLLSYPRRPIGASASALRIQRLQQISSRQVSETEDLLSKSKNAPFLFDPDSLYIISIPITTHRSYIFCNHKPSFLKGGQTLPFYVKIETKLTGLANKGWEKLKNSKVSVNQKVVTLAKKLLDTIPYDESCLQSFPAKRVMVREINEEHLKELPKTMVTGSVEDHNISADQLKPIPVYHPRFQDASAVLSQMHSFKDQFGSYHRRWAFWSAIGIPITLPFALVPVLPNVPGFYLAYRFYCHIKALMGVKNLGYLLQTKGSDREADPTVDDTTHLTFKACSKLDIPYLADATFSKVKAEDNSESEQIILTHETIDRIVEYCGLTQLRDDLHKALKQSTARLKERLGEETVQ</sequence>
<dbReference type="OMA" id="PGFYLTY"/>